<keyword evidence="2" id="KW-0472">Membrane</keyword>
<evidence type="ECO:0000313" key="5">
    <source>
        <dbReference type="EMBL" id="CAJ1496046.1"/>
    </source>
</evidence>
<evidence type="ECO:0000259" key="3">
    <source>
        <dbReference type="Pfam" id="PF02470"/>
    </source>
</evidence>
<organism evidence="5 6">
    <name type="scientific">[Mycobacterium] burgundiense</name>
    <dbReference type="NCBI Taxonomy" id="3064286"/>
    <lineage>
        <taxon>Bacteria</taxon>
        <taxon>Bacillati</taxon>
        <taxon>Actinomycetota</taxon>
        <taxon>Actinomycetes</taxon>
        <taxon>Mycobacteriales</taxon>
        <taxon>Mycobacteriaceae</taxon>
        <taxon>Mycolicibacterium</taxon>
    </lineage>
</organism>
<name>A0ABN9MWS5_9MYCO</name>
<dbReference type="RefSeq" id="WP_308480892.1">
    <property type="nucleotide sequence ID" value="NZ_OY726397.1"/>
</dbReference>
<dbReference type="InterPro" id="IPR003399">
    <property type="entry name" value="Mce/MlaD"/>
</dbReference>
<evidence type="ECO:0000259" key="4">
    <source>
        <dbReference type="Pfam" id="PF11887"/>
    </source>
</evidence>
<dbReference type="InterPro" id="IPR052336">
    <property type="entry name" value="MlaD_Phospholipid_Transporter"/>
</dbReference>
<reference evidence="5 6" key="1">
    <citation type="submission" date="2023-08" db="EMBL/GenBank/DDBJ databases">
        <authorList>
            <person name="Folkvardsen B D."/>
            <person name="Norman A."/>
        </authorList>
    </citation>
    <scope>NUCLEOTIDE SEQUENCE [LARGE SCALE GENOMIC DNA]</scope>
    <source>
        <strain evidence="5 6">Mu0053</strain>
    </source>
</reference>
<feature type="region of interest" description="Disordered" evidence="1">
    <location>
        <begin position="425"/>
        <end position="475"/>
    </location>
</feature>
<evidence type="ECO:0000256" key="1">
    <source>
        <dbReference type="SAM" id="MobiDB-lite"/>
    </source>
</evidence>
<dbReference type="EMBL" id="OY726397">
    <property type="protein sequence ID" value="CAJ1496046.1"/>
    <property type="molecule type" value="Genomic_DNA"/>
</dbReference>
<accession>A0ABN9MWS5</accession>
<protein>
    <submittedName>
        <fullName evidence="5">MCE family protein</fullName>
    </submittedName>
</protein>
<evidence type="ECO:0000313" key="6">
    <source>
        <dbReference type="Proteomes" id="UP001190465"/>
    </source>
</evidence>
<dbReference type="Proteomes" id="UP001190465">
    <property type="component" value="Chromosome"/>
</dbReference>
<gene>
    <name evidence="5" type="ORF">MU0053_000550</name>
</gene>
<dbReference type="PANTHER" id="PTHR33371">
    <property type="entry name" value="INTERMEMBRANE PHOSPHOLIPID TRANSPORT SYSTEM BINDING PROTEIN MLAD-RELATED"/>
    <property type="match status" value="1"/>
</dbReference>
<feature type="domain" description="Mammalian cell entry C-terminal" evidence="4">
    <location>
        <begin position="121"/>
        <end position="337"/>
    </location>
</feature>
<dbReference type="InterPro" id="IPR024516">
    <property type="entry name" value="Mce_C"/>
</dbReference>
<proteinExistence type="predicted"/>
<dbReference type="Pfam" id="PF11887">
    <property type="entry name" value="Mce4_CUP1"/>
    <property type="match status" value="1"/>
</dbReference>
<evidence type="ECO:0000256" key="2">
    <source>
        <dbReference type="SAM" id="Phobius"/>
    </source>
</evidence>
<keyword evidence="2" id="KW-1133">Transmembrane helix</keyword>
<feature type="transmembrane region" description="Helical" evidence="2">
    <location>
        <begin position="12"/>
        <end position="35"/>
    </location>
</feature>
<dbReference type="Pfam" id="PF02470">
    <property type="entry name" value="MlaD"/>
    <property type="match status" value="1"/>
</dbReference>
<keyword evidence="2" id="KW-0812">Transmembrane</keyword>
<feature type="domain" description="Mce/MlaD" evidence="3">
    <location>
        <begin position="37"/>
        <end position="114"/>
    </location>
</feature>
<dbReference type="InterPro" id="IPR005693">
    <property type="entry name" value="Mce"/>
</dbReference>
<feature type="compositionally biased region" description="Pro residues" evidence="1">
    <location>
        <begin position="431"/>
        <end position="459"/>
    </location>
</feature>
<dbReference type="PANTHER" id="PTHR33371:SF19">
    <property type="entry name" value="MCE-FAMILY PROTEIN MCE4A"/>
    <property type="match status" value="1"/>
</dbReference>
<sequence>MIERGRHRGWWALGLVVVVCAFFATTGMAFGGAFVRSVDITVTSDRAGLVMEVGGKVKMRGIEVGRVATVNSRPGGVTLDLALQPDAIRYMPANLEAQIRTTTLFGAKYVDLIYPEVPDEPRLRAGAVIPSRNVTTEVNTVFQNLTTVLQQVEPAKVNAVVTAFSDAVRSKGQRMGEATTSALELIAALNARTDTIQRDLNSLAGAADTYTSAANDVIDTLSALTTTGRTIADQSGELQAALLSTIGLSHSGIDLLAPNAENFVNAFSKLPSTTGLLHTYSPTFTCLFQGAHWILTDSGGYVTNGRSNVVDTAVLALAQDPYRYPDHLPVIGAKGGPDGKPGCGALPRPDLNMPVRYLVTNTGYGTGLDIRPNPGIAHPWLVNFFPTTKGVPEPPRIYGGGRPAAIGPVPYPNAPPYGASLFGPDGAPLWAGPPPGAPPPPVPGVPVPPPPYGPGPAPEAPSGAAEQPTDGGGHP</sequence>
<dbReference type="NCBIfam" id="TIGR00996">
    <property type="entry name" value="Mtu_fam_mce"/>
    <property type="match status" value="1"/>
</dbReference>
<keyword evidence="6" id="KW-1185">Reference proteome</keyword>